<keyword evidence="6" id="KW-1185">Reference proteome</keyword>
<dbReference type="PANTHER" id="PTHR34698">
    <property type="entry name" value="5-OXOPROLINASE SUBUNIT B"/>
    <property type="match status" value="1"/>
</dbReference>
<evidence type="ECO:0000256" key="1">
    <source>
        <dbReference type="ARBA" id="ARBA00022741"/>
    </source>
</evidence>
<dbReference type="SMART" id="SM00796">
    <property type="entry name" value="AHS1"/>
    <property type="match status" value="1"/>
</dbReference>
<dbReference type="GO" id="GO:0005524">
    <property type="term" value="F:ATP binding"/>
    <property type="evidence" value="ECO:0007669"/>
    <property type="project" value="UniProtKB-KW"/>
</dbReference>
<dbReference type="InterPro" id="IPR003833">
    <property type="entry name" value="CT_C_D"/>
</dbReference>
<keyword evidence="2 5" id="KW-0378">Hydrolase</keyword>
<accession>A0AAW9NWQ2</accession>
<dbReference type="EMBL" id="JARSFG010000028">
    <property type="protein sequence ID" value="MEC1180440.1"/>
    <property type="molecule type" value="Genomic_DNA"/>
</dbReference>
<dbReference type="Pfam" id="PF02682">
    <property type="entry name" value="CT_C_D"/>
    <property type="match status" value="1"/>
</dbReference>
<evidence type="ECO:0000256" key="2">
    <source>
        <dbReference type="ARBA" id="ARBA00022801"/>
    </source>
</evidence>
<dbReference type="PANTHER" id="PTHR34698:SF2">
    <property type="entry name" value="5-OXOPROLINASE SUBUNIT B"/>
    <property type="match status" value="1"/>
</dbReference>
<protein>
    <submittedName>
        <fullName evidence="5">5-oxoprolinase subunit PxpB</fullName>
        <ecNumber evidence="5">3.5.2.9</ecNumber>
    </submittedName>
</protein>
<dbReference type="InterPro" id="IPR010016">
    <property type="entry name" value="PxpB"/>
</dbReference>
<organism evidence="5 6">
    <name type="scientific">Metasolibacillus meyeri</name>
    <dbReference type="NCBI Taxonomy" id="1071052"/>
    <lineage>
        <taxon>Bacteria</taxon>
        <taxon>Bacillati</taxon>
        <taxon>Bacillota</taxon>
        <taxon>Bacilli</taxon>
        <taxon>Bacillales</taxon>
        <taxon>Caryophanaceae</taxon>
        <taxon>Metasolibacillus</taxon>
    </lineage>
</organism>
<proteinExistence type="predicted"/>
<evidence type="ECO:0000256" key="3">
    <source>
        <dbReference type="ARBA" id="ARBA00022840"/>
    </source>
</evidence>
<feature type="domain" description="Carboxyltransferase" evidence="4">
    <location>
        <begin position="11"/>
        <end position="219"/>
    </location>
</feature>
<dbReference type="GO" id="GO:0017168">
    <property type="term" value="F:5-oxoprolinase (ATP-hydrolyzing) activity"/>
    <property type="evidence" value="ECO:0007669"/>
    <property type="project" value="UniProtKB-EC"/>
</dbReference>
<dbReference type="SUPFAM" id="SSF160467">
    <property type="entry name" value="PH0987 N-terminal domain-like"/>
    <property type="match status" value="1"/>
</dbReference>
<dbReference type="AlphaFoldDB" id="A0AAW9NWQ2"/>
<evidence type="ECO:0000313" key="6">
    <source>
        <dbReference type="Proteomes" id="UP001344888"/>
    </source>
</evidence>
<comment type="caution">
    <text evidence="5">The sequence shown here is derived from an EMBL/GenBank/DDBJ whole genome shotgun (WGS) entry which is preliminary data.</text>
</comment>
<name>A0AAW9NWQ2_9BACL</name>
<dbReference type="Gene3D" id="3.30.1360.40">
    <property type="match status" value="1"/>
</dbReference>
<dbReference type="NCBIfam" id="TIGR00370">
    <property type="entry name" value="5-oxoprolinase subunit PxpB"/>
    <property type="match status" value="1"/>
</dbReference>
<evidence type="ECO:0000259" key="4">
    <source>
        <dbReference type="SMART" id="SM00796"/>
    </source>
</evidence>
<dbReference type="InterPro" id="IPR029000">
    <property type="entry name" value="Cyclophilin-like_dom_sf"/>
</dbReference>
<dbReference type="SUPFAM" id="SSF50891">
    <property type="entry name" value="Cyclophilin-like"/>
    <property type="match status" value="1"/>
</dbReference>
<dbReference type="Gene3D" id="2.40.100.10">
    <property type="entry name" value="Cyclophilin-like"/>
    <property type="match status" value="1"/>
</dbReference>
<keyword evidence="1" id="KW-0547">Nucleotide-binding</keyword>
<keyword evidence="3" id="KW-0067">ATP-binding</keyword>
<dbReference type="Proteomes" id="UP001344888">
    <property type="component" value="Unassembled WGS sequence"/>
</dbReference>
<reference evidence="5 6" key="1">
    <citation type="submission" date="2023-03" db="EMBL/GenBank/DDBJ databases">
        <title>Bacillus Genome Sequencing.</title>
        <authorList>
            <person name="Dunlap C."/>
        </authorList>
    </citation>
    <scope>NUCLEOTIDE SEQUENCE [LARGE SCALE GENOMIC DNA]</scope>
    <source>
        <strain evidence="5 6">B-59205</strain>
    </source>
</reference>
<evidence type="ECO:0000313" key="5">
    <source>
        <dbReference type="EMBL" id="MEC1180440.1"/>
    </source>
</evidence>
<dbReference type="EC" id="3.5.2.9" evidence="5"/>
<sequence length="239" mass="27192">MIVEVLILKHITFKPLNDCALLVVFGDNISLSTHKEIQQFHQLIEEQPFQGMIEAVPSYTSICIYYDVMKVQRKLSETIYDSIISYLQNLLSKNEQQFSQPSRMIEIPVLYDGEYGPDLSFVADFHGLSKEEVIERHSAQEYIVYMLGFAPGFAFLGGLDETIATPRKDIPRLTLPAGSVGIGGQQTGVYPFETPGGWQIIGRTPQSLFLPEQYPPTYLQAGDRMRFKAISEQEWRNFK</sequence>
<gene>
    <name evidence="5" type="primary">pxpB</name>
    <name evidence="5" type="ORF">P9B03_18240</name>
</gene>